<accession>A8S050</accession>
<reference evidence="1 2" key="1">
    <citation type="submission" date="2007-08" db="EMBL/GenBank/DDBJ databases">
        <authorList>
            <person name="Fulton L."/>
            <person name="Clifton S."/>
            <person name="Fulton B."/>
            <person name="Xu J."/>
            <person name="Minx P."/>
            <person name="Pepin K.H."/>
            <person name="Johnson M."/>
            <person name="Thiruvilangam P."/>
            <person name="Bhonagiri V."/>
            <person name="Nash W.E."/>
            <person name="Mardis E.R."/>
            <person name="Wilson R.K."/>
        </authorList>
    </citation>
    <scope>NUCLEOTIDE SEQUENCE [LARGE SCALE GENOMIC DNA]</scope>
    <source>
        <strain evidence="2">ATCC BAA-613 / DSM 15670 / CCUG 46953 / JCM 12243 / WAL 16351</strain>
    </source>
</reference>
<dbReference type="PaxDb" id="411902-CLOBOL_05583"/>
<dbReference type="EMBL" id="ABCC02000041">
    <property type="protein sequence ID" value="EDP14191.1"/>
    <property type="molecule type" value="Genomic_DNA"/>
</dbReference>
<organism evidence="1 2">
    <name type="scientific">Enterocloster bolteae (strain ATCC BAA-613 / DSM 15670 / CCUG 46953 / JCM 12243 / WAL 16351)</name>
    <name type="common">Clostridium bolteae</name>
    <dbReference type="NCBI Taxonomy" id="411902"/>
    <lineage>
        <taxon>Bacteria</taxon>
        <taxon>Bacillati</taxon>
        <taxon>Bacillota</taxon>
        <taxon>Clostridia</taxon>
        <taxon>Lachnospirales</taxon>
        <taxon>Lachnospiraceae</taxon>
        <taxon>Enterocloster</taxon>
    </lineage>
</organism>
<comment type="caution">
    <text evidence="1">The sequence shown here is derived from an EMBL/GenBank/DDBJ whole genome shotgun (WGS) entry which is preliminary data.</text>
</comment>
<evidence type="ECO:0000313" key="2">
    <source>
        <dbReference type="Proteomes" id="UP000005396"/>
    </source>
</evidence>
<dbReference type="Proteomes" id="UP000005396">
    <property type="component" value="Unassembled WGS sequence"/>
</dbReference>
<proteinExistence type="predicted"/>
<protein>
    <submittedName>
        <fullName evidence="1">Uncharacterized protein</fullName>
    </submittedName>
</protein>
<dbReference type="HOGENOM" id="CLU_2841985_0_0_9"/>
<dbReference type="AlphaFoldDB" id="A8S050"/>
<gene>
    <name evidence="1" type="ORF">CLOBOL_05583</name>
</gene>
<evidence type="ECO:0000313" key="1">
    <source>
        <dbReference type="EMBL" id="EDP14191.1"/>
    </source>
</evidence>
<reference evidence="1 2" key="2">
    <citation type="submission" date="2007-09" db="EMBL/GenBank/DDBJ databases">
        <title>Draft genome sequence of Clostridium bolteae (ATCC BAA-613).</title>
        <authorList>
            <person name="Sudarsanam P."/>
            <person name="Ley R."/>
            <person name="Guruge J."/>
            <person name="Turnbaugh P.J."/>
            <person name="Mahowald M."/>
            <person name="Liep D."/>
            <person name="Gordon J."/>
        </authorList>
    </citation>
    <scope>NUCLEOTIDE SEQUENCE [LARGE SCALE GENOMIC DNA]</scope>
    <source>
        <strain evidence="2">ATCC BAA-613 / DSM 15670 / CCUG 46953 / JCM 12243 / WAL 16351</strain>
    </source>
</reference>
<sequence>MTCFFNSSLDIVAKRSWRKANWTLTGRTGNAGSVKDGSLQQENRIWNCEASDFLWKPDAFCIVWR</sequence>
<name>A8S050_ENTBW</name>